<evidence type="ECO:0000313" key="2">
    <source>
        <dbReference type="Proteomes" id="UP000184036"/>
    </source>
</evidence>
<accession>A0A1M5EAT1</accession>
<dbReference type="EMBL" id="FQWE01000001">
    <property type="protein sequence ID" value="SHF76296.1"/>
    <property type="molecule type" value="Genomic_DNA"/>
</dbReference>
<organism evidence="1 2">
    <name type="scientific">Flavobacterium segetis</name>
    <dbReference type="NCBI Taxonomy" id="271157"/>
    <lineage>
        <taxon>Bacteria</taxon>
        <taxon>Pseudomonadati</taxon>
        <taxon>Bacteroidota</taxon>
        <taxon>Flavobacteriia</taxon>
        <taxon>Flavobacteriales</taxon>
        <taxon>Flavobacteriaceae</taxon>
        <taxon>Flavobacterium</taxon>
    </lineage>
</organism>
<evidence type="ECO:0000313" key="1">
    <source>
        <dbReference type="EMBL" id="SHF76296.1"/>
    </source>
</evidence>
<dbReference type="Proteomes" id="UP000184036">
    <property type="component" value="Unassembled WGS sequence"/>
</dbReference>
<protein>
    <submittedName>
        <fullName evidence="1">Uncharacterized protein</fullName>
    </submittedName>
</protein>
<name>A0A1M5EAT1_9FLAO</name>
<gene>
    <name evidence="1" type="ORF">SAMN05444396_101265</name>
</gene>
<dbReference type="AlphaFoldDB" id="A0A1M5EAT1"/>
<reference evidence="2" key="1">
    <citation type="submission" date="2016-11" db="EMBL/GenBank/DDBJ databases">
        <authorList>
            <person name="Varghese N."/>
            <person name="Submissions S."/>
        </authorList>
    </citation>
    <scope>NUCLEOTIDE SEQUENCE [LARGE SCALE GENOMIC DNA]</scope>
    <source>
        <strain evidence="2">DSM 19741</strain>
    </source>
</reference>
<proteinExistence type="predicted"/>
<sequence length="122" mass="13817">MNKYALFFIIVSSSCGFAQKANFKSGFYSANESSLNVTANYFKTKSASLYSYSREIQYSIYNPKPGLCATKIASEHFYPFQNTANLLGNEMKNREKEPIFPDFKQESLGEKIISAFITSILE</sequence>
<keyword evidence="2" id="KW-1185">Reference proteome</keyword>
<dbReference type="PROSITE" id="PS51257">
    <property type="entry name" value="PROKAR_LIPOPROTEIN"/>
    <property type="match status" value="1"/>
</dbReference>